<evidence type="ECO:0000313" key="2">
    <source>
        <dbReference type="EMBL" id="MCQ4770338.1"/>
    </source>
</evidence>
<feature type="domain" description="Calcineurin-like phosphoesterase" evidence="1">
    <location>
        <begin position="1"/>
        <end position="211"/>
    </location>
</feature>
<dbReference type="RefSeq" id="WP_256303828.1">
    <property type="nucleotide sequence ID" value="NZ_JANFYS010000013.1"/>
</dbReference>
<gene>
    <name evidence="2" type="ORF">NE579_07660</name>
</gene>
<evidence type="ECO:0000313" key="3">
    <source>
        <dbReference type="Proteomes" id="UP001204562"/>
    </source>
</evidence>
<dbReference type="Gene3D" id="3.60.21.10">
    <property type="match status" value="1"/>
</dbReference>
<reference evidence="2" key="1">
    <citation type="submission" date="2022-06" db="EMBL/GenBank/DDBJ databases">
        <title>Isolation of gut microbiota from human fecal samples.</title>
        <authorList>
            <person name="Pamer E.G."/>
            <person name="Barat B."/>
            <person name="Waligurski E."/>
            <person name="Medina S."/>
            <person name="Paddock L."/>
            <person name="Mostad J."/>
        </authorList>
    </citation>
    <scope>NUCLEOTIDE SEQUENCE</scope>
    <source>
        <strain evidence="2">DFI.9.91</strain>
    </source>
</reference>
<sequence length="232" mass="27010">MMIYFTGDIHGAVDGIVDFINKVHPTMEDVIVLLGDVGANYYKGRRDNLLKAFLNDVGTTFLCIHGNHERRPTTIPGYIETEWCGGKAWVQPEYPNLIFAKDGEIYTMNGLRYLVIGGAYSVDKYYRLSQGWGWWSDEQPSAEIKAYVEQQIKDKPFDIVLSHTCPYKYEPREMFLGGIDQSTVDDSTEKWLDTIEKTIEYKAWFCGHWHTDKRIDKMHFLFRSFESDDQFK</sequence>
<dbReference type="SUPFAM" id="SSF56300">
    <property type="entry name" value="Metallo-dependent phosphatases"/>
    <property type="match status" value="1"/>
</dbReference>
<comment type="caution">
    <text evidence="2">The sequence shown here is derived from an EMBL/GenBank/DDBJ whole genome shotgun (WGS) entry which is preliminary data.</text>
</comment>
<accession>A0AAW5JRU6</accession>
<name>A0AAW5JRU6_9FIRM</name>
<evidence type="ECO:0000259" key="1">
    <source>
        <dbReference type="Pfam" id="PF00149"/>
    </source>
</evidence>
<proteinExistence type="predicted"/>
<dbReference type="GO" id="GO:0016787">
    <property type="term" value="F:hydrolase activity"/>
    <property type="evidence" value="ECO:0007669"/>
    <property type="project" value="InterPro"/>
</dbReference>
<dbReference type="InterPro" id="IPR029052">
    <property type="entry name" value="Metallo-depent_PP-like"/>
</dbReference>
<dbReference type="EMBL" id="JANFYS010000013">
    <property type="protein sequence ID" value="MCQ4770338.1"/>
    <property type="molecule type" value="Genomic_DNA"/>
</dbReference>
<protein>
    <submittedName>
        <fullName evidence="2">Metallophosphoesterase</fullName>
    </submittedName>
</protein>
<dbReference type="InterPro" id="IPR004843">
    <property type="entry name" value="Calcineurin-like_PHP"/>
</dbReference>
<organism evidence="2 3">
    <name type="scientific">Intestinimonas massiliensis</name>
    <name type="common">ex Afouda et al. 2020</name>
    <dbReference type="NCBI Taxonomy" id="1673721"/>
    <lineage>
        <taxon>Bacteria</taxon>
        <taxon>Bacillati</taxon>
        <taxon>Bacillota</taxon>
        <taxon>Clostridia</taxon>
        <taxon>Eubacteriales</taxon>
        <taxon>Intestinimonas</taxon>
    </lineage>
</organism>
<dbReference type="Proteomes" id="UP001204562">
    <property type="component" value="Unassembled WGS sequence"/>
</dbReference>
<dbReference type="AlphaFoldDB" id="A0AAW5JRU6"/>
<dbReference type="CDD" id="cd00838">
    <property type="entry name" value="MPP_superfamily"/>
    <property type="match status" value="1"/>
</dbReference>
<dbReference type="Pfam" id="PF00149">
    <property type="entry name" value="Metallophos"/>
    <property type="match status" value="1"/>
</dbReference>